<dbReference type="InterPro" id="IPR013783">
    <property type="entry name" value="Ig-like_fold"/>
</dbReference>
<reference evidence="17" key="2">
    <citation type="submission" date="2025-05" db="UniProtKB">
        <authorList>
            <consortium name="Ensembl"/>
        </authorList>
    </citation>
    <scope>IDENTIFICATION</scope>
</reference>
<proteinExistence type="inferred from homology"/>
<dbReference type="GO" id="GO:0007156">
    <property type="term" value="P:homophilic cell adhesion via plasma membrane adhesion molecules"/>
    <property type="evidence" value="ECO:0007669"/>
    <property type="project" value="TreeGrafter"/>
</dbReference>
<feature type="signal peptide" evidence="14">
    <location>
        <begin position="1"/>
        <end position="22"/>
    </location>
</feature>
<dbReference type="Pfam" id="PF07686">
    <property type="entry name" value="V-set"/>
    <property type="match status" value="1"/>
</dbReference>
<name>A0A8B9RCM3_ASTMX</name>
<dbReference type="Proteomes" id="UP000694621">
    <property type="component" value="Unplaced"/>
</dbReference>
<evidence type="ECO:0000256" key="7">
    <source>
        <dbReference type="ARBA" id="ARBA00022989"/>
    </source>
</evidence>
<evidence type="ECO:0000313" key="19">
    <source>
        <dbReference type="Proteomes" id="UP000752171"/>
    </source>
</evidence>
<dbReference type="GO" id="GO:0007157">
    <property type="term" value="P:heterophilic cell-cell adhesion via plasma membrane cell adhesion molecules"/>
    <property type="evidence" value="ECO:0007669"/>
    <property type="project" value="TreeGrafter"/>
</dbReference>
<keyword evidence="3 13" id="KW-0812">Transmembrane</keyword>
<dbReference type="InterPro" id="IPR051427">
    <property type="entry name" value="Nectin/Nectin-like"/>
</dbReference>
<evidence type="ECO:0000256" key="5">
    <source>
        <dbReference type="ARBA" id="ARBA00022737"/>
    </source>
</evidence>
<dbReference type="SMART" id="SM00408">
    <property type="entry name" value="IGc2"/>
    <property type="match status" value="1"/>
</dbReference>
<evidence type="ECO:0000256" key="8">
    <source>
        <dbReference type="ARBA" id="ARBA00023136"/>
    </source>
</evidence>
<feature type="coiled-coil region" evidence="11">
    <location>
        <begin position="359"/>
        <end position="386"/>
    </location>
</feature>
<evidence type="ECO:0000256" key="3">
    <source>
        <dbReference type="ARBA" id="ARBA00022692"/>
    </source>
</evidence>
<dbReference type="InterPro" id="IPR003598">
    <property type="entry name" value="Ig_sub2"/>
</dbReference>
<keyword evidence="5" id="KW-0677">Repeat</keyword>
<feature type="compositionally biased region" description="Low complexity" evidence="12">
    <location>
        <begin position="524"/>
        <end position="544"/>
    </location>
</feature>
<protein>
    <submittedName>
        <fullName evidence="17">Nectin cell adhesion molecule 4</fullName>
    </submittedName>
    <submittedName>
        <fullName evidence="16">Nectin-4-like isoform X1</fullName>
    </submittedName>
</protein>
<evidence type="ECO:0000256" key="4">
    <source>
        <dbReference type="ARBA" id="ARBA00022729"/>
    </source>
</evidence>
<keyword evidence="8 13" id="KW-0472">Membrane</keyword>
<dbReference type="Pfam" id="PF08205">
    <property type="entry name" value="C2-set_2"/>
    <property type="match status" value="1"/>
</dbReference>
<dbReference type="InterPro" id="IPR036179">
    <property type="entry name" value="Ig-like_dom_sf"/>
</dbReference>
<dbReference type="InterPro" id="IPR013162">
    <property type="entry name" value="CD80_C2-set"/>
</dbReference>
<keyword evidence="9" id="KW-1015">Disulfide bond</keyword>
<evidence type="ECO:0000256" key="6">
    <source>
        <dbReference type="ARBA" id="ARBA00022889"/>
    </source>
</evidence>
<dbReference type="PANTHER" id="PTHR23277:SF11">
    <property type="entry name" value="NECTIN-4"/>
    <property type="match status" value="1"/>
</dbReference>
<evidence type="ECO:0000256" key="11">
    <source>
        <dbReference type="SAM" id="Coils"/>
    </source>
</evidence>
<evidence type="ECO:0000313" key="18">
    <source>
        <dbReference type="Proteomes" id="UP000694621"/>
    </source>
</evidence>
<dbReference type="Proteomes" id="UP000752171">
    <property type="component" value="Unassembled WGS sequence"/>
</dbReference>
<evidence type="ECO:0000256" key="13">
    <source>
        <dbReference type="SAM" id="Phobius"/>
    </source>
</evidence>
<keyword evidence="11" id="KW-0175">Coiled coil</keyword>
<evidence type="ECO:0000313" key="16">
    <source>
        <dbReference type="EMBL" id="KAG9274195.1"/>
    </source>
</evidence>
<dbReference type="GO" id="GO:0005912">
    <property type="term" value="C:adherens junction"/>
    <property type="evidence" value="ECO:0007669"/>
    <property type="project" value="TreeGrafter"/>
</dbReference>
<dbReference type="PROSITE" id="PS50835">
    <property type="entry name" value="IG_LIKE"/>
    <property type="match status" value="2"/>
</dbReference>
<keyword evidence="7 13" id="KW-1133">Transmembrane helix</keyword>
<feature type="transmembrane region" description="Helical" evidence="13">
    <location>
        <begin position="335"/>
        <end position="358"/>
    </location>
</feature>
<feature type="region of interest" description="Disordered" evidence="12">
    <location>
        <begin position="418"/>
        <end position="438"/>
    </location>
</feature>
<dbReference type="GO" id="GO:0016020">
    <property type="term" value="C:membrane"/>
    <property type="evidence" value="ECO:0007669"/>
    <property type="project" value="UniProtKB-SubCell"/>
</dbReference>
<dbReference type="Gene3D" id="2.60.40.10">
    <property type="entry name" value="Immunoglobulins"/>
    <property type="match status" value="3"/>
</dbReference>
<organism evidence="17 18">
    <name type="scientific">Astyanax mexicanus</name>
    <name type="common">Blind cave fish</name>
    <name type="synonym">Astyanax fasciatus mexicanus</name>
    <dbReference type="NCBI Taxonomy" id="7994"/>
    <lineage>
        <taxon>Eukaryota</taxon>
        <taxon>Metazoa</taxon>
        <taxon>Chordata</taxon>
        <taxon>Craniata</taxon>
        <taxon>Vertebrata</taxon>
        <taxon>Euteleostomi</taxon>
        <taxon>Actinopterygii</taxon>
        <taxon>Neopterygii</taxon>
        <taxon>Teleostei</taxon>
        <taxon>Ostariophysi</taxon>
        <taxon>Characiformes</taxon>
        <taxon>Characoidei</taxon>
        <taxon>Acestrorhamphidae</taxon>
        <taxon>Acestrorhamphinae</taxon>
        <taxon>Astyanax</taxon>
    </lineage>
</organism>
<dbReference type="EMBL" id="JAICCE010000008">
    <property type="protein sequence ID" value="KAG9274195.1"/>
    <property type="molecule type" value="Genomic_DNA"/>
</dbReference>
<keyword evidence="6" id="KW-0130">Cell adhesion</keyword>
<evidence type="ECO:0000256" key="9">
    <source>
        <dbReference type="ARBA" id="ARBA00023157"/>
    </source>
</evidence>
<dbReference type="Ensembl" id="ENSAMXT00005036228.1">
    <property type="protein sequence ID" value="ENSAMXP00005033157.1"/>
    <property type="gene ID" value="ENSAMXG00005016124.1"/>
</dbReference>
<feature type="domain" description="Ig-like" evidence="15">
    <location>
        <begin position="29"/>
        <end position="137"/>
    </location>
</feature>
<feature type="domain" description="Ig-like" evidence="15">
    <location>
        <begin position="235"/>
        <end position="322"/>
    </location>
</feature>
<dbReference type="InterPro" id="IPR007110">
    <property type="entry name" value="Ig-like_dom"/>
</dbReference>
<dbReference type="Pfam" id="PF13927">
    <property type="entry name" value="Ig_3"/>
    <property type="match status" value="1"/>
</dbReference>
<gene>
    <name evidence="16" type="primary">NECTIN4</name>
    <name evidence="16" type="ORF">AMEX_G11093</name>
</gene>
<evidence type="ECO:0000256" key="14">
    <source>
        <dbReference type="SAM" id="SignalP"/>
    </source>
</evidence>
<evidence type="ECO:0000256" key="2">
    <source>
        <dbReference type="ARBA" id="ARBA00007810"/>
    </source>
</evidence>
<dbReference type="KEGG" id="amex:103028367"/>
<keyword evidence="4 14" id="KW-0732">Signal</keyword>
<keyword evidence="10" id="KW-0325">Glycoprotein</keyword>
<dbReference type="InterPro" id="IPR013106">
    <property type="entry name" value="Ig_V-set"/>
</dbReference>
<reference evidence="16 19" key="1">
    <citation type="submission" date="2021-07" db="EMBL/GenBank/DDBJ databases">
        <authorList>
            <person name="Imarazene B."/>
            <person name="Zahm M."/>
            <person name="Klopp C."/>
            <person name="Cabau C."/>
            <person name="Beille S."/>
            <person name="Jouanno E."/>
            <person name="Castinel A."/>
            <person name="Lluch J."/>
            <person name="Gil L."/>
            <person name="Kuchtly C."/>
            <person name="Lopez Roques C."/>
            <person name="Donnadieu C."/>
            <person name="Parrinello H."/>
            <person name="Journot L."/>
            <person name="Du K."/>
            <person name="Schartl M."/>
            <person name="Retaux S."/>
            <person name="Guiguen Y."/>
        </authorList>
    </citation>
    <scope>NUCLEOTIDE SEQUENCE [LARGE SCALE GENOMIC DNA]</scope>
    <source>
        <strain evidence="16">Pach_M1</strain>
        <tissue evidence="16">Testis</tissue>
    </source>
</reference>
<feature type="chain" id="PRO_5044669858" evidence="14">
    <location>
        <begin position="23"/>
        <end position="635"/>
    </location>
</feature>
<dbReference type="SMART" id="SM00409">
    <property type="entry name" value="IG"/>
    <property type="match status" value="2"/>
</dbReference>
<evidence type="ECO:0000259" key="15">
    <source>
        <dbReference type="PROSITE" id="PS50835"/>
    </source>
</evidence>
<dbReference type="PANTHER" id="PTHR23277">
    <property type="entry name" value="NECTIN-RELATED"/>
    <property type="match status" value="1"/>
</dbReference>
<dbReference type="AlphaFoldDB" id="A0A8B9RCM3"/>
<evidence type="ECO:0000256" key="12">
    <source>
        <dbReference type="SAM" id="MobiDB-lite"/>
    </source>
</evidence>
<comment type="subcellular location">
    <subcellularLocation>
        <location evidence="1">Membrane</location>
        <topology evidence="1">Single-pass membrane protein</topology>
    </subcellularLocation>
</comment>
<feature type="compositionally biased region" description="Polar residues" evidence="12">
    <location>
        <begin position="578"/>
        <end position="599"/>
    </location>
</feature>
<sequence>MTSVFRSSRVLIFCTLLVCVFGGEIVPPPSPDVFSVAEGETRLPCQYKPSDDEDKVVQITWSKEKSDGTKEPIIVVHHTEGQKEFAEYEGRVRFESVDPMVNSALIITNTRISDEGKYICTFATFPSGKVEAQLSLTVWSSPISNLETVTLVEGQVFGVAATCRSVAKPQAGLSWDTELPGQSQNRSLEKDISSIQFSLYPLRSMNGRKLDCLVWHPTLKTPKRHSSQLVVYYPPNAVITGYEEDWYVGLEGVTLQCDGQGNPKPENFTWTRKDGGLLEGVTVEKGVLRFNRPLSPTDTGVYECTATNQAGSGKSDLEVTVSAEKPPEPTPFDSVLVIIVGCVAVLVVIILVAVVLTVNRHYKRKNKELTIELNEKKEEISTLSRQASIRRVNSVNTDCKYQMDEIMPLRVEGTLRTSLSSLDHPRSRDSRSTLGGAVDTLGRPVIYNTSRRGRERAMEREREGERELSRLKVEAFVKSSNMSLVHSESHFLPPLQTAEPVRSRNGSAILPAEGRPQSGGGSRAGSRAGSRTGSRGHHSPMSSPNNPPLTDAAKRNPGQAFGVILGARYEGDVPDNISSATVSSQTSEARSSPFEQTSVKLWPNSKPDSILLGPETNGLHPVHNGIMHHHQPQIV</sequence>
<feature type="region of interest" description="Disordered" evidence="12">
    <location>
        <begin position="578"/>
        <end position="602"/>
    </location>
</feature>
<dbReference type="InterPro" id="IPR003599">
    <property type="entry name" value="Ig_sub"/>
</dbReference>
<dbReference type="SUPFAM" id="SSF48726">
    <property type="entry name" value="Immunoglobulin"/>
    <property type="match status" value="3"/>
</dbReference>
<evidence type="ECO:0000256" key="10">
    <source>
        <dbReference type="ARBA" id="ARBA00023180"/>
    </source>
</evidence>
<evidence type="ECO:0000313" key="17">
    <source>
        <dbReference type="Ensembl" id="ENSAMXP00005033157.1"/>
    </source>
</evidence>
<feature type="region of interest" description="Disordered" evidence="12">
    <location>
        <begin position="507"/>
        <end position="556"/>
    </location>
</feature>
<accession>A0A8B9RCM3</accession>
<evidence type="ECO:0000256" key="1">
    <source>
        <dbReference type="ARBA" id="ARBA00004167"/>
    </source>
</evidence>
<dbReference type="OrthoDB" id="8872282at2759"/>
<comment type="similarity">
    <text evidence="2">Belongs to the nectin family.</text>
</comment>